<evidence type="ECO:0000259" key="23">
    <source>
        <dbReference type="Pfam" id="PF00501"/>
    </source>
</evidence>
<keyword evidence="17" id="KW-0472">Membrane</keyword>
<reference evidence="25 26" key="1">
    <citation type="submission" date="2019-06" db="EMBL/GenBank/DDBJ databases">
        <title>Draft genome sequence of the filamentous fungus Phialemoniopsis curvata isolated from diesel fuel.</title>
        <authorList>
            <person name="Varaljay V.A."/>
            <person name="Lyon W.J."/>
            <person name="Crouch A.L."/>
            <person name="Drake C.E."/>
            <person name="Hollomon J.M."/>
            <person name="Nadeau L.J."/>
            <person name="Nunn H.S."/>
            <person name="Stevenson B.S."/>
            <person name="Bojanowski C.L."/>
            <person name="Crookes-Goodson W.J."/>
        </authorList>
    </citation>
    <scope>NUCLEOTIDE SEQUENCE [LARGE SCALE GENOMIC DNA]</scope>
    <source>
        <strain evidence="25 26">D216</strain>
    </source>
</reference>
<evidence type="ECO:0000313" key="26">
    <source>
        <dbReference type="Proteomes" id="UP000319257"/>
    </source>
</evidence>
<keyword evidence="26" id="KW-1185">Reference proteome</keyword>
<dbReference type="FunFam" id="3.40.50.12780:FF:000019">
    <property type="entry name" value="Long-chain fatty acid transporter"/>
    <property type="match status" value="1"/>
</dbReference>
<dbReference type="Gene3D" id="3.40.50.720">
    <property type="entry name" value="NAD(P)-binding Rossmann-like Domain"/>
    <property type="match status" value="1"/>
</dbReference>
<evidence type="ECO:0000256" key="8">
    <source>
        <dbReference type="ARBA" id="ARBA00022553"/>
    </source>
</evidence>
<keyword evidence="9" id="KW-0436">Ligase</keyword>
<feature type="domain" description="AMP-dependent synthetase/ligase" evidence="23">
    <location>
        <begin position="63"/>
        <end position="445"/>
    </location>
</feature>
<comment type="subcellular location">
    <subcellularLocation>
        <location evidence="3">Cell membrane</location>
        <topology evidence="3">Multi-pass membrane protein</topology>
    </subcellularLocation>
    <subcellularLocation>
        <location evidence="1">Lipid droplet</location>
    </subcellularLocation>
    <subcellularLocation>
        <location evidence="2">Peroxisome membrane</location>
        <topology evidence="2">Multi-pass membrane protein</topology>
    </subcellularLocation>
</comment>
<dbReference type="CDD" id="cd05233">
    <property type="entry name" value="SDR_c"/>
    <property type="match status" value="1"/>
</dbReference>
<dbReference type="InParanoid" id="A0A507ALV8"/>
<dbReference type="InterPro" id="IPR002347">
    <property type="entry name" value="SDR_fam"/>
</dbReference>
<evidence type="ECO:0000256" key="21">
    <source>
        <dbReference type="ARBA" id="ARBA00068795"/>
    </source>
</evidence>
<keyword evidence="14" id="KW-0521">NADP</keyword>
<dbReference type="PANTHER" id="PTHR43107:SF15">
    <property type="entry name" value="FATTY ACID TRANSPORT PROTEIN 3, ISOFORM A"/>
    <property type="match status" value="1"/>
</dbReference>
<dbReference type="InterPro" id="IPR045851">
    <property type="entry name" value="AMP-bd_C_sf"/>
</dbReference>
<dbReference type="GeneID" id="41978314"/>
<evidence type="ECO:0000256" key="19">
    <source>
        <dbReference type="ARBA" id="ARBA00051585"/>
    </source>
</evidence>
<gene>
    <name evidence="25" type="ORF">E0L32_010867</name>
</gene>
<dbReference type="OrthoDB" id="10253869at2759"/>
<protein>
    <recommendedName>
        <fullName evidence="21">Very long-chain fatty acid transport protein</fullName>
    </recommendedName>
    <alternativeName>
        <fullName evidence="22">Very-long-chain acyl-CoA synthetase</fullName>
    </alternativeName>
</protein>
<evidence type="ECO:0000256" key="13">
    <source>
        <dbReference type="ARBA" id="ARBA00022840"/>
    </source>
</evidence>
<dbReference type="SUPFAM" id="SSF56801">
    <property type="entry name" value="Acetyl-CoA synthetase-like"/>
    <property type="match status" value="1"/>
</dbReference>
<evidence type="ECO:0000259" key="24">
    <source>
        <dbReference type="Pfam" id="PF13193"/>
    </source>
</evidence>
<dbReference type="Gene3D" id="3.40.50.12780">
    <property type="entry name" value="N-terminal domain of ligase-like"/>
    <property type="match status" value="1"/>
</dbReference>
<dbReference type="PRINTS" id="PR00080">
    <property type="entry name" value="SDRFAMILY"/>
</dbReference>
<evidence type="ECO:0000256" key="12">
    <source>
        <dbReference type="ARBA" id="ARBA00022741"/>
    </source>
</evidence>
<comment type="function">
    <text evidence="20">Acyl-CoA synthetase required for both the import of long chain fatty acids (LCFAs) (C14-C18) and the activation very long chain fatty acids (VLCFAs) (C20-C26) by esterification of the fatty acids into metabolically active CoA-thioesters for subsequent degradation or incorporation into phospholipids. The transport and fatty acyl-CoA synthetase activities are genetically separable and are thus independent activities. Esterifies VLCFAs in the peroxisome matrix. The VLCFAs are actively transported into peroxisomes by a PXA1-PXA2 heterodimeric transporter in the peroxisomal membrane.</text>
</comment>
<evidence type="ECO:0000256" key="5">
    <source>
        <dbReference type="ARBA" id="ARBA00022448"/>
    </source>
</evidence>
<keyword evidence="13" id="KW-0067">ATP-binding</keyword>
<dbReference type="GO" id="GO:0004467">
    <property type="term" value="F:long-chain fatty acid-CoA ligase activity"/>
    <property type="evidence" value="ECO:0007669"/>
    <property type="project" value="TreeGrafter"/>
</dbReference>
<keyword evidence="6" id="KW-0596">Phosphopantetheine</keyword>
<comment type="catalytic activity">
    <reaction evidence="19">
        <text>a very long-chain fatty acid + ATP + CoA = a very long-chain fatty acyl-CoA + AMP + diphosphate</text>
        <dbReference type="Rhea" id="RHEA:54536"/>
        <dbReference type="ChEBI" id="CHEBI:30616"/>
        <dbReference type="ChEBI" id="CHEBI:33019"/>
        <dbReference type="ChEBI" id="CHEBI:57287"/>
        <dbReference type="ChEBI" id="CHEBI:58950"/>
        <dbReference type="ChEBI" id="CHEBI:138261"/>
        <dbReference type="ChEBI" id="CHEBI:456215"/>
    </reaction>
</comment>
<dbReference type="Gene3D" id="3.30.300.30">
    <property type="match status" value="1"/>
</dbReference>
<keyword evidence="8" id="KW-0597">Phosphoprotein</keyword>
<comment type="caution">
    <text evidence="25">The sequence shown here is derived from an EMBL/GenBank/DDBJ whole genome shotgun (WGS) entry which is preliminary data.</text>
</comment>
<keyword evidence="10" id="KW-0551">Lipid droplet</keyword>
<feature type="domain" description="AMP-binding enzyme C-terminal" evidence="24">
    <location>
        <begin position="504"/>
        <end position="574"/>
    </location>
</feature>
<name>A0A507ALV8_9PEZI</name>
<dbReference type="PROSITE" id="PS00061">
    <property type="entry name" value="ADH_SHORT"/>
    <property type="match status" value="1"/>
</dbReference>
<dbReference type="STRING" id="1093900.A0A507ALV8"/>
<dbReference type="GO" id="GO:0005778">
    <property type="term" value="C:peroxisomal membrane"/>
    <property type="evidence" value="ECO:0007669"/>
    <property type="project" value="UniProtKB-SubCell"/>
</dbReference>
<evidence type="ECO:0000256" key="7">
    <source>
        <dbReference type="ARBA" id="ARBA00022475"/>
    </source>
</evidence>
<keyword evidence="15" id="KW-1133">Transmembrane helix</keyword>
<evidence type="ECO:0000256" key="10">
    <source>
        <dbReference type="ARBA" id="ARBA00022677"/>
    </source>
</evidence>
<evidence type="ECO:0000313" key="25">
    <source>
        <dbReference type="EMBL" id="TPX07164.1"/>
    </source>
</evidence>
<dbReference type="FunFam" id="3.40.50.720:FF:000084">
    <property type="entry name" value="Short-chain dehydrogenase reductase"/>
    <property type="match status" value="1"/>
</dbReference>
<accession>A0A507ALV8</accession>
<evidence type="ECO:0000256" key="22">
    <source>
        <dbReference type="ARBA" id="ARBA00078285"/>
    </source>
</evidence>
<keyword evidence="11" id="KW-0812">Transmembrane</keyword>
<sequence length="898" mass="97076">MPVPLGVALPAAAAALAYINARAGVFYDMLLLGSAIPSAVKMAIREKRGRPNLFYLLEDRAKSASTADRTFLLFEDRAYTYAQVYDRALRYGAWLKQVLGIEKGQVVAMDFMNSDTYIFIWMGLWAIGAKPAFINYNLKDQPLVHCVRAARAKILLVDPAVAANVEGVKGHLPGMQIKVVTPQLETEIMAMDAIRYPDELRHEDAAKNMAILIYTSGTTGLPKAAVISWAKLIVAGTFVNSWAGLKASDVYYTCMPMYHSSPTLMCFSAVLSTGCALALGVKFSNRTFWPDVRRHDATVIQYVGETCRYLLAAPPQLDPATGESLDRRHRVHTAFGNGLRPDVWAPFKERFGIETVAEFYGATEGMLATWNLSRNDFSAGAVGRHGWLYDLFMGRDVAFAALDDDAEQALRDPSTGFCRRARAGEPGELLFRLPAADIESRFQGYYGDSAASAAKVMRGVFKRGDAWFRTGDVMRADPARGLLYFHDRIGDTYRWKSENVSTAEVAQGLGTHELVVEANVYGVALPGHDGRAGCAAVALPEGREPDEAGLAALAAHAQASLPRYAVPLFLRFVPPGAHTTGTNKQQKHVLREEGVDPDKTGGDKVFWLQDGRQVLKPGSFVIIKSQNSQYIGVILLFPKVHPMAASTLPLGGKVFAITGGASGIGLATAKILSARGGTVCIGDVDESALEEADAYFKTKDAPYTLYHLDVSEKDQVEDWISDIVSKHGHLDGAANVAGIIGKDHGVKPVAELDDDEWDRIIAVNLTGCMYCLRAELRAISPGGSIVNVASIHGTTGMANHGAYAASKHGVIGLTRAAAKENGAREVRVNAVAPGAIYTPMMQKYWDETGRALDAALDDPSAFQRQGKAEEVAGVITFLLGPESSFVSGSVYAVDGAWL</sequence>
<evidence type="ECO:0000256" key="14">
    <source>
        <dbReference type="ARBA" id="ARBA00022857"/>
    </source>
</evidence>
<dbReference type="Proteomes" id="UP000319257">
    <property type="component" value="Unassembled WGS sequence"/>
</dbReference>
<dbReference type="GO" id="GO:0005811">
    <property type="term" value="C:lipid droplet"/>
    <property type="evidence" value="ECO:0007669"/>
    <property type="project" value="UniProtKB-SubCell"/>
</dbReference>
<dbReference type="InterPro" id="IPR020904">
    <property type="entry name" value="Sc_DH/Rdtase_CS"/>
</dbReference>
<dbReference type="GO" id="GO:0009898">
    <property type="term" value="C:cytoplasmic side of plasma membrane"/>
    <property type="evidence" value="ECO:0007669"/>
    <property type="project" value="TreeGrafter"/>
</dbReference>
<keyword evidence="18" id="KW-0576">Peroxisome</keyword>
<dbReference type="InterPro" id="IPR025110">
    <property type="entry name" value="AMP-bd_C"/>
</dbReference>
<organism evidence="25 26">
    <name type="scientific">Thyridium curvatum</name>
    <dbReference type="NCBI Taxonomy" id="1093900"/>
    <lineage>
        <taxon>Eukaryota</taxon>
        <taxon>Fungi</taxon>
        <taxon>Dikarya</taxon>
        <taxon>Ascomycota</taxon>
        <taxon>Pezizomycotina</taxon>
        <taxon>Sordariomycetes</taxon>
        <taxon>Sordariomycetidae</taxon>
        <taxon>Thyridiales</taxon>
        <taxon>Thyridiaceae</taxon>
        <taxon>Thyridium</taxon>
    </lineage>
</organism>
<evidence type="ECO:0000256" key="6">
    <source>
        <dbReference type="ARBA" id="ARBA00022450"/>
    </source>
</evidence>
<dbReference type="PANTHER" id="PTHR43107">
    <property type="entry name" value="LONG-CHAIN FATTY ACID TRANSPORT PROTEIN"/>
    <property type="match status" value="1"/>
</dbReference>
<evidence type="ECO:0000256" key="1">
    <source>
        <dbReference type="ARBA" id="ARBA00004502"/>
    </source>
</evidence>
<dbReference type="InterPro" id="IPR036291">
    <property type="entry name" value="NAD(P)-bd_dom_sf"/>
</dbReference>
<dbReference type="InterPro" id="IPR042099">
    <property type="entry name" value="ANL_N_sf"/>
</dbReference>
<dbReference type="InterPro" id="IPR000873">
    <property type="entry name" value="AMP-dep_synth/lig_dom"/>
</dbReference>
<keyword evidence="12" id="KW-0547">Nucleotide-binding</keyword>
<evidence type="ECO:0000256" key="20">
    <source>
        <dbReference type="ARBA" id="ARBA00060276"/>
    </source>
</evidence>
<dbReference type="PROSITE" id="PS00455">
    <property type="entry name" value="AMP_BINDING"/>
    <property type="match status" value="1"/>
</dbReference>
<dbReference type="SUPFAM" id="SSF51735">
    <property type="entry name" value="NAD(P)-binding Rossmann-fold domains"/>
    <property type="match status" value="1"/>
</dbReference>
<evidence type="ECO:0000256" key="17">
    <source>
        <dbReference type="ARBA" id="ARBA00023136"/>
    </source>
</evidence>
<dbReference type="RefSeq" id="XP_030988875.1">
    <property type="nucleotide sequence ID" value="XM_031133532.1"/>
</dbReference>
<evidence type="ECO:0000256" key="4">
    <source>
        <dbReference type="ARBA" id="ARBA00006432"/>
    </source>
</evidence>
<dbReference type="GO" id="GO:0044539">
    <property type="term" value="P:long-chain fatty acid import into cell"/>
    <property type="evidence" value="ECO:0007669"/>
    <property type="project" value="TreeGrafter"/>
</dbReference>
<evidence type="ECO:0000256" key="16">
    <source>
        <dbReference type="ARBA" id="ARBA00023055"/>
    </source>
</evidence>
<dbReference type="Pfam" id="PF13193">
    <property type="entry name" value="AMP-binding_C"/>
    <property type="match status" value="1"/>
</dbReference>
<keyword evidence="16" id="KW-0445">Lipid transport</keyword>
<evidence type="ECO:0000256" key="3">
    <source>
        <dbReference type="ARBA" id="ARBA00004651"/>
    </source>
</evidence>
<evidence type="ECO:0000256" key="2">
    <source>
        <dbReference type="ARBA" id="ARBA00004585"/>
    </source>
</evidence>
<evidence type="ECO:0000256" key="18">
    <source>
        <dbReference type="ARBA" id="ARBA00023140"/>
    </source>
</evidence>
<keyword evidence="7" id="KW-1003">Cell membrane</keyword>
<dbReference type="InterPro" id="IPR020845">
    <property type="entry name" value="AMP-binding_CS"/>
</dbReference>
<dbReference type="GO" id="GO:0005324">
    <property type="term" value="F:long-chain fatty acid transmembrane transporter activity"/>
    <property type="evidence" value="ECO:0007669"/>
    <property type="project" value="TreeGrafter"/>
</dbReference>
<dbReference type="EMBL" id="SKBQ01000093">
    <property type="protein sequence ID" value="TPX07164.1"/>
    <property type="molecule type" value="Genomic_DNA"/>
</dbReference>
<keyword evidence="5" id="KW-0813">Transport</keyword>
<evidence type="ECO:0000256" key="9">
    <source>
        <dbReference type="ARBA" id="ARBA00022598"/>
    </source>
</evidence>
<dbReference type="Pfam" id="PF13561">
    <property type="entry name" value="adh_short_C2"/>
    <property type="match status" value="1"/>
</dbReference>
<proteinExistence type="inferred from homology"/>
<dbReference type="AlphaFoldDB" id="A0A507ALV8"/>
<dbReference type="FunCoup" id="A0A507ALV8">
    <property type="interactions" value="121"/>
</dbReference>
<dbReference type="PRINTS" id="PR00081">
    <property type="entry name" value="GDHRDH"/>
</dbReference>
<comment type="similarity">
    <text evidence="4">Belongs to the ATP-dependent AMP-binding enzyme family.</text>
</comment>
<dbReference type="GO" id="GO:0005524">
    <property type="term" value="F:ATP binding"/>
    <property type="evidence" value="ECO:0007669"/>
    <property type="project" value="UniProtKB-KW"/>
</dbReference>
<evidence type="ECO:0000256" key="15">
    <source>
        <dbReference type="ARBA" id="ARBA00022989"/>
    </source>
</evidence>
<evidence type="ECO:0000256" key="11">
    <source>
        <dbReference type="ARBA" id="ARBA00022692"/>
    </source>
</evidence>
<dbReference type="Pfam" id="PF00501">
    <property type="entry name" value="AMP-binding"/>
    <property type="match status" value="1"/>
</dbReference>